<comment type="similarity">
    <text evidence="1">Belongs to the ATP-dependent AMP-binding enzyme family.</text>
</comment>
<dbReference type="InterPro" id="IPR000873">
    <property type="entry name" value="AMP-dep_synth/lig_dom"/>
</dbReference>
<evidence type="ECO:0000256" key="3">
    <source>
        <dbReference type="ARBA" id="ARBA00022741"/>
    </source>
</evidence>
<evidence type="ECO:0000259" key="6">
    <source>
        <dbReference type="Pfam" id="PF00501"/>
    </source>
</evidence>
<dbReference type="InterPro" id="IPR042099">
    <property type="entry name" value="ANL_N_sf"/>
</dbReference>
<accession>A0ABV0IFY4</accession>
<dbReference type="NCBIfam" id="NF002937">
    <property type="entry name" value="PRK03584.1"/>
    <property type="match status" value="1"/>
</dbReference>
<proteinExistence type="inferred from homology"/>
<dbReference type="Gene3D" id="3.30.300.30">
    <property type="match status" value="1"/>
</dbReference>
<dbReference type="Proteomes" id="UP001484097">
    <property type="component" value="Unassembled WGS sequence"/>
</dbReference>
<evidence type="ECO:0000256" key="2">
    <source>
        <dbReference type="ARBA" id="ARBA00022598"/>
    </source>
</evidence>
<gene>
    <name evidence="7" type="ORF">ABDK96_05215</name>
</gene>
<feature type="domain" description="AMP-dependent synthetase/ligase" evidence="6">
    <location>
        <begin position="118"/>
        <end position="490"/>
    </location>
</feature>
<organism evidence="7 8">
    <name type="scientific">Citricoccus nitrophenolicus</name>
    <dbReference type="NCBI Taxonomy" id="863575"/>
    <lineage>
        <taxon>Bacteria</taxon>
        <taxon>Bacillati</taxon>
        <taxon>Actinomycetota</taxon>
        <taxon>Actinomycetes</taxon>
        <taxon>Micrococcales</taxon>
        <taxon>Micrococcaceae</taxon>
        <taxon>Citricoccus</taxon>
    </lineage>
</organism>
<keyword evidence="4" id="KW-0067">ATP-binding</keyword>
<evidence type="ECO:0000256" key="5">
    <source>
        <dbReference type="SAM" id="MobiDB-lite"/>
    </source>
</evidence>
<dbReference type="InterPro" id="IPR005914">
    <property type="entry name" value="Acac_CoA_synth"/>
</dbReference>
<dbReference type="EMBL" id="JBDXMX010000002">
    <property type="protein sequence ID" value="MEO9247071.1"/>
    <property type="molecule type" value="Genomic_DNA"/>
</dbReference>
<keyword evidence="3" id="KW-0547">Nucleotide-binding</keyword>
<name>A0ABV0IFY4_9MICC</name>
<keyword evidence="2 7" id="KW-0436">Ligase</keyword>
<dbReference type="NCBIfam" id="TIGR01217">
    <property type="entry name" value="ac_ac_CoA_syn"/>
    <property type="match status" value="1"/>
</dbReference>
<keyword evidence="8" id="KW-1185">Reference proteome</keyword>
<dbReference type="SUPFAM" id="SSF56801">
    <property type="entry name" value="Acetyl-CoA synthetase-like"/>
    <property type="match status" value="1"/>
</dbReference>
<dbReference type="RefSeq" id="WP_347919450.1">
    <property type="nucleotide sequence ID" value="NZ_JBDXMX010000002.1"/>
</dbReference>
<evidence type="ECO:0000313" key="8">
    <source>
        <dbReference type="Proteomes" id="UP001484097"/>
    </source>
</evidence>
<dbReference type="InterPro" id="IPR045851">
    <property type="entry name" value="AMP-bd_C_sf"/>
</dbReference>
<dbReference type="Pfam" id="PF00501">
    <property type="entry name" value="AMP-binding"/>
    <property type="match status" value="1"/>
</dbReference>
<dbReference type="PANTHER" id="PTHR42921:SF1">
    <property type="entry name" value="ACETOACETYL-COA SYNTHETASE"/>
    <property type="match status" value="1"/>
</dbReference>
<feature type="region of interest" description="Disordered" evidence="5">
    <location>
        <begin position="252"/>
        <end position="273"/>
    </location>
</feature>
<evidence type="ECO:0000256" key="4">
    <source>
        <dbReference type="ARBA" id="ARBA00022840"/>
    </source>
</evidence>
<evidence type="ECO:0000313" key="7">
    <source>
        <dbReference type="EMBL" id="MEO9247071.1"/>
    </source>
</evidence>
<dbReference type="EC" id="6.2.1.16" evidence="7"/>
<dbReference type="Gene3D" id="3.40.50.12780">
    <property type="entry name" value="N-terminal domain of ligase-like"/>
    <property type="match status" value="1"/>
</dbReference>
<dbReference type="PANTHER" id="PTHR42921">
    <property type="entry name" value="ACETOACETYL-COA SYNTHETASE"/>
    <property type="match status" value="1"/>
</dbReference>
<dbReference type="PROSITE" id="PS00455">
    <property type="entry name" value="AMP_BINDING"/>
    <property type="match status" value="1"/>
</dbReference>
<dbReference type="GO" id="GO:0030729">
    <property type="term" value="F:acetoacetate-CoA ligase activity"/>
    <property type="evidence" value="ECO:0007669"/>
    <property type="project" value="UniProtKB-EC"/>
</dbReference>
<protein>
    <submittedName>
        <fullName evidence="7">Acetoacetate--CoA ligase</fullName>
        <ecNumber evidence="7">6.2.1.16</ecNumber>
    </submittedName>
</protein>
<evidence type="ECO:0000256" key="1">
    <source>
        <dbReference type="ARBA" id="ARBA00006432"/>
    </source>
</evidence>
<reference evidence="7 8" key="1">
    <citation type="submission" date="2024-05" db="EMBL/GenBank/DDBJ databases">
        <authorList>
            <person name="Yi C."/>
        </authorList>
    </citation>
    <scope>NUCLEOTIDE SEQUENCE [LARGE SCALE GENOMIC DNA]</scope>
    <source>
        <strain evidence="7 8">XS13</strain>
    </source>
</reference>
<comment type="caution">
    <text evidence="7">The sequence shown here is derived from an EMBL/GenBank/DDBJ whole genome shotgun (WGS) entry which is preliminary data.</text>
</comment>
<dbReference type="InterPro" id="IPR020845">
    <property type="entry name" value="AMP-binding_CS"/>
</dbReference>
<sequence length="675" mass="72967">MENLPAPAPAAPAVMWIPDPGQATNLGRFIDWIAEHRGVDLRDHRGGDGGHDYRAVWQWSVDHLSDFWDAVREFHGVIGTGFGTPALVEPRMPGAVWYPDARLNFTENVLRWAADPQRAGQAAVVRISEENETEEITWAQLRDRTHALAARLRGLGVRAGDRVAAVLPNVPEALIGLLAAAALGAVWTISSPDLSVTATLSRLRQLEPVVLIGTRGYRFNGRDLDYSAQLNEIAAGLPTVTTVLTEQDLQDTAHDAGPAGSQPDVTGQDGDPAGYTRVPFDHPLWILFSSGTTGEPKGIIHGHGGMLLEALKGCGLNQDMGPADRYYVAANTSWMVWNTLVNNLAAGASVVTYAGSPKAGDADRQFEIIERTGATMFATGAAYLSLVEKSGLVPGRRWDLSRLRSILSTGSPLPDSTWQWVHEAVRAQVHLGSDSGGTDICSGFIGSNPLEPVHRGELQGPLLGVDVQVWDDSGERVRGEVGEMVIRQPMPSMPVGLWNDPDGSRYRDTYFSVFPGAWVQGDWITETERGGFVVHGRSDATLNRQGVRLGSADLYSALQHVPEVVQSMVLGIEEPGGYYMPLYVQLAPGAELTEELDARIRRTIRERASARHVPDAILTAPGIPVTHAGKRIEVPLKRVFTGRPAEQAVNLGSVANPEAVDFFLAEAAAYRSTLG</sequence>